<feature type="region of interest" description="Disordered" evidence="1">
    <location>
        <begin position="221"/>
        <end position="244"/>
    </location>
</feature>
<organism evidence="2 3">
    <name type="scientific">Streptomyces durmitorensis</name>
    <dbReference type="NCBI Taxonomy" id="319947"/>
    <lineage>
        <taxon>Bacteria</taxon>
        <taxon>Bacillati</taxon>
        <taxon>Actinomycetota</taxon>
        <taxon>Actinomycetes</taxon>
        <taxon>Kitasatosporales</taxon>
        <taxon>Streptomycetaceae</taxon>
        <taxon>Streptomyces</taxon>
    </lineage>
</organism>
<accession>A0ABY4PW67</accession>
<dbReference type="SUPFAM" id="SSF53335">
    <property type="entry name" value="S-adenosyl-L-methionine-dependent methyltransferases"/>
    <property type="match status" value="1"/>
</dbReference>
<sequence length="244" mass="26578">MPHEPTTPAEYWDKYKPHKGKGPQPAPQTDRFNWTQYSDHGPGAEILGSPRRALELGPAEGTEAAHLAHQGVDVTAVDFSSVQVARARALWQGTPGLAFVHAEARAFLASGSTAYDAIYSVWGAVWFTEPEELFPAVAKRLAPGGIFAFSQAEPVAGLHGPQPMRGKWLEGREHELTVLRWQFTPEMWADILKRHGFTHIDAHILKALDPRDQGTLMVRAQAPAQRATPPRAAPISTPGPAGPP</sequence>
<name>A0ABY4PW67_9ACTN</name>
<dbReference type="Gene3D" id="3.40.50.150">
    <property type="entry name" value="Vaccinia Virus protein VP39"/>
    <property type="match status" value="1"/>
</dbReference>
<dbReference type="RefSeq" id="WP_249589417.1">
    <property type="nucleotide sequence ID" value="NZ_BAAAQL010000019.1"/>
</dbReference>
<evidence type="ECO:0000256" key="1">
    <source>
        <dbReference type="SAM" id="MobiDB-lite"/>
    </source>
</evidence>
<reference evidence="2 3" key="1">
    <citation type="submission" date="2022-05" db="EMBL/GenBank/DDBJ databases">
        <authorList>
            <person name="Zhou X."/>
            <person name="Li K."/>
            <person name="Man Y."/>
        </authorList>
    </citation>
    <scope>NUCLEOTIDE SEQUENCE [LARGE SCALE GENOMIC DNA]</scope>
    <source>
        <strain evidence="2 3">MS405</strain>
    </source>
</reference>
<feature type="region of interest" description="Disordered" evidence="1">
    <location>
        <begin position="1"/>
        <end position="30"/>
    </location>
</feature>
<protein>
    <submittedName>
        <fullName evidence="2">Class I SAM-dependent methyltransferase</fullName>
    </submittedName>
</protein>
<gene>
    <name evidence="2" type="ORF">M4V62_24730</name>
</gene>
<dbReference type="GO" id="GO:0008168">
    <property type="term" value="F:methyltransferase activity"/>
    <property type="evidence" value="ECO:0007669"/>
    <property type="project" value="UniProtKB-KW"/>
</dbReference>
<dbReference type="PANTHER" id="PTHR43861:SF1">
    <property type="entry name" value="TRANS-ACONITATE 2-METHYLTRANSFERASE"/>
    <property type="match status" value="1"/>
</dbReference>
<dbReference type="GO" id="GO:0032259">
    <property type="term" value="P:methylation"/>
    <property type="evidence" value="ECO:0007669"/>
    <property type="project" value="UniProtKB-KW"/>
</dbReference>
<dbReference type="PANTHER" id="PTHR43861">
    <property type="entry name" value="TRANS-ACONITATE 2-METHYLTRANSFERASE-RELATED"/>
    <property type="match status" value="1"/>
</dbReference>
<keyword evidence="3" id="KW-1185">Reference proteome</keyword>
<dbReference type="Pfam" id="PF13489">
    <property type="entry name" value="Methyltransf_23"/>
    <property type="match status" value="1"/>
</dbReference>
<feature type="compositionally biased region" description="Low complexity" evidence="1">
    <location>
        <begin position="221"/>
        <end position="234"/>
    </location>
</feature>
<dbReference type="InterPro" id="IPR029063">
    <property type="entry name" value="SAM-dependent_MTases_sf"/>
</dbReference>
<dbReference type="EMBL" id="CP097289">
    <property type="protein sequence ID" value="UQT58036.1"/>
    <property type="molecule type" value="Genomic_DNA"/>
</dbReference>
<evidence type="ECO:0000313" key="3">
    <source>
        <dbReference type="Proteomes" id="UP000829992"/>
    </source>
</evidence>
<proteinExistence type="predicted"/>
<dbReference type="Proteomes" id="UP000829992">
    <property type="component" value="Chromosome"/>
</dbReference>
<keyword evidence="2" id="KW-0808">Transferase</keyword>
<keyword evidence="2" id="KW-0489">Methyltransferase</keyword>
<dbReference type="CDD" id="cd02440">
    <property type="entry name" value="AdoMet_MTases"/>
    <property type="match status" value="1"/>
</dbReference>
<evidence type="ECO:0000313" key="2">
    <source>
        <dbReference type="EMBL" id="UQT58036.1"/>
    </source>
</evidence>